<name>A0A853CDC4_9ACTN</name>
<dbReference type="Gene3D" id="3.40.50.2000">
    <property type="entry name" value="Glycogen Phosphorylase B"/>
    <property type="match status" value="2"/>
</dbReference>
<dbReference type="Proteomes" id="UP000541969">
    <property type="component" value="Unassembled WGS sequence"/>
</dbReference>
<dbReference type="Pfam" id="PF00534">
    <property type="entry name" value="Glycos_transf_1"/>
    <property type="match status" value="1"/>
</dbReference>
<evidence type="ECO:0000259" key="2">
    <source>
        <dbReference type="Pfam" id="PF00534"/>
    </source>
</evidence>
<evidence type="ECO:0000256" key="1">
    <source>
        <dbReference type="ARBA" id="ARBA00022679"/>
    </source>
</evidence>
<dbReference type="SUPFAM" id="SSF53756">
    <property type="entry name" value="UDP-Glycosyltransferase/glycogen phosphorylase"/>
    <property type="match status" value="1"/>
</dbReference>
<keyword evidence="4" id="KW-1185">Reference proteome</keyword>
<proteinExistence type="predicted"/>
<protein>
    <submittedName>
        <fullName evidence="3">Glycosyltransferase involved in cell wall biosynthesis</fullName>
    </submittedName>
</protein>
<organism evidence="3 4">
    <name type="scientific">Petropleomorpha daqingensis</name>
    <dbReference type="NCBI Taxonomy" id="2026353"/>
    <lineage>
        <taxon>Bacteria</taxon>
        <taxon>Bacillati</taxon>
        <taxon>Actinomycetota</taxon>
        <taxon>Actinomycetes</taxon>
        <taxon>Geodermatophilales</taxon>
        <taxon>Geodermatophilaceae</taxon>
        <taxon>Petropleomorpha</taxon>
    </lineage>
</organism>
<sequence length="320" mass="35132">MVNEFSGIGVVQRALYPRLEAMGLELRVSPEREPSGAGLRDRLAALTTALLARPEPGGVYFSTVNPFPLAPGDNAVTLIHDLQWLNTKHGASRLYHALDLRRTVKKSRALLAISERVQRDLLAHFPEDANKITVCRLGPGIVDVPRFEPRASRDIVLMGGAPHKRNELAAEMLADAPESFDKIIGIGVSDRTRAIVEDRVGTDRCIWHYRVPREQVLEILATTYAFILLGVEEGFGLPYIEALASGAHVVAIDQPLTRELLGDAAVLLEDAKSEALAKQWLELQSDLPALQVRQAVASRYSWDDFAAQARAVLTSLPPVT</sequence>
<dbReference type="InterPro" id="IPR001296">
    <property type="entry name" value="Glyco_trans_1"/>
</dbReference>
<accession>A0A853CDC4</accession>
<evidence type="ECO:0000313" key="4">
    <source>
        <dbReference type="Proteomes" id="UP000541969"/>
    </source>
</evidence>
<evidence type="ECO:0000313" key="3">
    <source>
        <dbReference type="EMBL" id="NYJ05860.1"/>
    </source>
</evidence>
<dbReference type="EMBL" id="JACBZT010000001">
    <property type="protein sequence ID" value="NYJ05860.1"/>
    <property type="molecule type" value="Genomic_DNA"/>
</dbReference>
<dbReference type="GO" id="GO:0016757">
    <property type="term" value="F:glycosyltransferase activity"/>
    <property type="evidence" value="ECO:0007669"/>
    <property type="project" value="InterPro"/>
</dbReference>
<keyword evidence="1 3" id="KW-0808">Transferase</keyword>
<dbReference type="PANTHER" id="PTHR46401">
    <property type="entry name" value="GLYCOSYLTRANSFERASE WBBK-RELATED"/>
    <property type="match status" value="1"/>
</dbReference>
<feature type="domain" description="Glycosyl transferase family 1" evidence="2">
    <location>
        <begin position="183"/>
        <end position="286"/>
    </location>
</feature>
<dbReference type="AlphaFoldDB" id="A0A853CDC4"/>
<comment type="caution">
    <text evidence="3">The sequence shown here is derived from an EMBL/GenBank/DDBJ whole genome shotgun (WGS) entry which is preliminary data.</text>
</comment>
<dbReference type="RefSeq" id="WP_179716566.1">
    <property type="nucleotide sequence ID" value="NZ_JACBZT010000001.1"/>
</dbReference>
<gene>
    <name evidence="3" type="ORF">GGQ55_002138</name>
</gene>
<reference evidence="3 4" key="1">
    <citation type="submission" date="2020-07" db="EMBL/GenBank/DDBJ databases">
        <title>Sequencing the genomes of 1000 actinobacteria strains.</title>
        <authorList>
            <person name="Klenk H.-P."/>
        </authorList>
    </citation>
    <scope>NUCLEOTIDE SEQUENCE [LARGE SCALE GENOMIC DNA]</scope>
    <source>
        <strain evidence="3 4">DSM 104001</strain>
    </source>
</reference>
<dbReference type="PANTHER" id="PTHR46401:SF2">
    <property type="entry name" value="GLYCOSYLTRANSFERASE WBBK-RELATED"/>
    <property type="match status" value="1"/>
</dbReference>